<organism evidence="2 3">
    <name type="scientific">Microbispora rosea</name>
    <dbReference type="NCBI Taxonomy" id="58117"/>
    <lineage>
        <taxon>Bacteria</taxon>
        <taxon>Bacillati</taxon>
        <taxon>Actinomycetota</taxon>
        <taxon>Actinomycetes</taxon>
        <taxon>Streptosporangiales</taxon>
        <taxon>Streptosporangiaceae</taxon>
        <taxon>Microbispora</taxon>
    </lineage>
</organism>
<dbReference type="STRING" id="58117.SAMN05421833_102409"/>
<sequence>MSSELHEVAIEPAEEHAVRALFEATSAAWSDGDGGAFAGRYARDATVILPGVHLRGREGIHSAMGAAFAGPLKDSRRVHTTESVRFPTPDVAVVITRSVTVFAGEAEPPADRWELATWTLVRRDGEWLVEAYHSSPAGTPG</sequence>
<dbReference type="AlphaFoldDB" id="A0A1N6TLY1"/>
<proteinExistence type="predicted"/>
<dbReference type="EMBL" id="FTNI01000002">
    <property type="protein sequence ID" value="SIQ54345.1"/>
    <property type="molecule type" value="Genomic_DNA"/>
</dbReference>
<evidence type="ECO:0000259" key="1">
    <source>
        <dbReference type="Pfam" id="PF14534"/>
    </source>
</evidence>
<evidence type="ECO:0000313" key="2">
    <source>
        <dbReference type="EMBL" id="SIQ54345.1"/>
    </source>
</evidence>
<dbReference type="NCBIfam" id="TIGR02246">
    <property type="entry name" value="SgcJ/EcaC family oxidoreductase"/>
    <property type="match status" value="1"/>
</dbReference>
<evidence type="ECO:0000313" key="3">
    <source>
        <dbReference type="Proteomes" id="UP000186096"/>
    </source>
</evidence>
<feature type="domain" description="DUF4440" evidence="1">
    <location>
        <begin position="18"/>
        <end position="128"/>
    </location>
</feature>
<dbReference type="InterPro" id="IPR032710">
    <property type="entry name" value="NTF2-like_dom_sf"/>
</dbReference>
<dbReference type="InterPro" id="IPR027843">
    <property type="entry name" value="DUF4440"/>
</dbReference>
<dbReference type="InterPro" id="IPR011944">
    <property type="entry name" value="Steroid_delta5-4_isomerase"/>
</dbReference>
<dbReference type="SUPFAM" id="SSF54427">
    <property type="entry name" value="NTF2-like"/>
    <property type="match status" value="1"/>
</dbReference>
<protein>
    <recommendedName>
        <fullName evidence="1">DUF4440 domain-containing protein</fullName>
    </recommendedName>
</protein>
<name>A0A1N6TLY1_9ACTN</name>
<reference evidence="3" key="1">
    <citation type="submission" date="2017-01" db="EMBL/GenBank/DDBJ databases">
        <authorList>
            <person name="Varghese N."/>
            <person name="Submissions S."/>
        </authorList>
    </citation>
    <scope>NUCLEOTIDE SEQUENCE [LARGE SCALE GENOMIC DNA]</scope>
    <source>
        <strain evidence="3">ATCC 12950</strain>
    </source>
</reference>
<gene>
    <name evidence="2" type="ORF">SAMN05421833_102409</name>
</gene>
<accession>A0A1N6TLY1</accession>
<dbReference type="Pfam" id="PF14534">
    <property type="entry name" value="DUF4440"/>
    <property type="match status" value="1"/>
</dbReference>
<dbReference type="OrthoDB" id="582586at2"/>
<dbReference type="Gene3D" id="3.10.450.50">
    <property type="match status" value="1"/>
</dbReference>
<dbReference type="RefSeq" id="WP_076432967.1">
    <property type="nucleotide sequence ID" value="NZ_FTNI01000002.1"/>
</dbReference>
<keyword evidence="3" id="KW-1185">Reference proteome</keyword>
<dbReference type="Proteomes" id="UP000186096">
    <property type="component" value="Unassembled WGS sequence"/>
</dbReference>